<comment type="caution">
    <text evidence="1">The sequence shown here is derived from an EMBL/GenBank/DDBJ whole genome shotgun (WGS) entry which is preliminary data.</text>
</comment>
<accession>A0A1F8BK23</accession>
<dbReference type="Proteomes" id="UP000176725">
    <property type="component" value="Unassembled WGS sequence"/>
</dbReference>
<name>A0A1F8BK23_9BACT</name>
<evidence type="ECO:0000313" key="1">
    <source>
        <dbReference type="EMBL" id="OGM64421.1"/>
    </source>
</evidence>
<gene>
    <name evidence="1" type="ORF">A2893_00950</name>
</gene>
<organism evidence="1 2">
    <name type="scientific">Candidatus Woesebacteria bacterium RIFCSPLOWO2_01_FULL_39_25</name>
    <dbReference type="NCBI Taxonomy" id="1802521"/>
    <lineage>
        <taxon>Bacteria</taxon>
        <taxon>Candidatus Woeseibacteriota</taxon>
    </lineage>
</organism>
<protein>
    <submittedName>
        <fullName evidence="1">Uncharacterized protein</fullName>
    </submittedName>
</protein>
<reference evidence="1 2" key="1">
    <citation type="journal article" date="2016" name="Nat. Commun.">
        <title>Thousands of microbial genomes shed light on interconnected biogeochemical processes in an aquifer system.</title>
        <authorList>
            <person name="Anantharaman K."/>
            <person name="Brown C.T."/>
            <person name="Hug L.A."/>
            <person name="Sharon I."/>
            <person name="Castelle C.J."/>
            <person name="Probst A.J."/>
            <person name="Thomas B.C."/>
            <person name="Singh A."/>
            <person name="Wilkins M.J."/>
            <person name="Karaoz U."/>
            <person name="Brodie E.L."/>
            <person name="Williams K.H."/>
            <person name="Hubbard S.S."/>
            <person name="Banfield J.F."/>
        </authorList>
    </citation>
    <scope>NUCLEOTIDE SEQUENCE [LARGE SCALE GENOMIC DNA]</scope>
</reference>
<proteinExistence type="predicted"/>
<evidence type="ECO:0000313" key="2">
    <source>
        <dbReference type="Proteomes" id="UP000176725"/>
    </source>
</evidence>
<sequence>MNDIVPEEPSSQIASFNRAKGTVVSPERHGYDFLTEYKRIGGQLEHSIRQTVSAYTNVLTKAAGLEGPTKIEYLPSGLKVRIADGSVLGIIKKSDRVSDLRFGTEFQGLSRIHPDGIQECYSISDPSKITDLPRTYFIVNPGGREQTINVFPNPFTAPRDPKSSGYIPPDMRIVELISGAHFSEAPTTSTEVSQEIEYYFKEPLYQAQLDLRRSTTTEISEGIFITSAVNWTTEQTSPQKLEGAWIIIHTFPYELEMIGKKDVSSVVPLFAHEGEILYLLFDQTKPLSEKALKLAFQHGNITPFTPDRLKEKLHRLQLSPEDAAGLHKLILNSIEVDEDSLKVRGLSGETKSTPFDNGVRVYQHAAKLILSLLSRSTSDLLSGVENITDRKLPSSTNK</sequence>
<dbReference type="EMBL" id="MGHH01000010">
    <property type="protein sequence ID" value="OGM64421.1"/>
    <property type="molecule type" value="Genomic_DNA"/>
</dbReference>
<dbReference type="AlphaFoldDB" id="A0A1F8BK23"/>
<dbReference type="STRING" id="1802521.A2893_00950"/>